<accession>A0A409VSZ1</accession>
<feature type="region of interest" description="Disordered" evidence="1">
    <location>
        <begin position="77"/>
        <end position="168"/>
    </location>
</feature>
<evidence type="ECO:0000313" key="3">
    <source>
        <dbReference type="Proteomes" id="UP000284706"/>
    </source>
</evidence>
<dbReference type="AlphaFoldDB" id="A0A409VSZ1"/>
<evidence type="ECO:0000313" key="2">
    <source>
        <dbReference type="EMBL" id="PPQ69367.1"/>
    </source>
</evidence>
<protein>
    <submittedName>
        <fullName evidence="2">Uncharacterized protein</fullName>
    </submittedName>
</protein>
<reference evidence="2 3" key="1">
    <citation type="journal article" date="2018" name="Evol. Lett.">
        <title>Horizontal gene cluster transfer increased hallucinogenic mushroom diversity.</title>
        <authorList>
            <person name="Reynolds H.T."/>
            <person name="Vijayakumar V."/>
            <person name="Gluck-Thaler E."/>
            <person name="Korotkin H.B."/>
            <person name="Matheny P.B."/>
            <person name="Slot J.C."/>
        </authorList>
    </citation>
    <scope>NUCLEOTIDE SEQUENCE [LARGE SCALE GENOMIC DNA]</scope>
    <source>
        <strain evidence="2 3">SRW20</strain>
    </source>
</reference>
<sequence length="577" mass="65456">MSHRCSSLLELFIARDHLSLNKRYGFDRGPPFPQLAGLLGIIRNPGTMRVLREGHNGVVIAGRPKGSKLMVTERHDDRKIISEARPPCRRPSPPESSSSHKTLPAYFNSTNRTPSEHLQPASPPSFERPNAVRRRETRYPVESRTSTHNSTDERVETPPITSPVHNFFATPRPSELSVETDFENYGCATDDYLRKLAAFPQERRMQVLREILAGRLEDGQSDQFSPNQYGYINSKSPRIQLVQVLGIEKSPQASSVLTRRIRDLVEEHLKIQHQPKEQTKAIRAIWKQILREYPDLFSQRNSKERKRRLYFVLRFKRKKVQALTAFIDKLETGDTREEPIELLDSDSEVSASDDLLPEECGQTVTIENFDAAVKTKSEQKSRLKQTPVFRRPSSRAAIEPSVSYKAMSTYFKFANPQLEGVDKSQDATSMISGPVRPGNMRAAHGCTIPNRDITCPIRPGTESSGTQKAIVPSSNPRMCYSSDERSLMPTDAVRKFLSACQPSMHFLADDFIEYGCATEAHLRKLAGFSQEKRMLVLRTILAGRFMRDSRKCNDDDGKLNKMDIEILDDELASYLDT</sequence>
<dbReference type="EMBL" id="NHYE01005574">
    <property type="protein sequence ID" value="PPQ69367.1"/>
    <property type="molecule type" value="Genomic_DNA"/>
</dbReference>
<dbReference type="InParanoid" id="A0A409VSZ1"/>
<keyword evidence="3" id="KW-1185">Reference proteome</keyword>
<comment type="caution">
    <text evidence="2">The sequence shown here is derived from an EMBL/GenBank/DDBJ whole genome shotgun (WGS) entry which is preliminary data.</text>
</comment>
<gene>
    <name evidence="2" type="ORF">CVT26_002522</name>
</gene>
<proteinExistence type="predicted"/>
<dbReference type="Proteomes" id="UP000284706">
    <property type="component" value="Unassembled WGS sequence"/>
</dbReference>
<name>A0A409VSZ1_9AGAR</name>
<evidence type="ECO:0000256" key="1">
    <source>
        <dbReference type="SAM" id="MobiDB-lite"/>
    </source>
</evidence>
<organism evidence="2 3">
    <name type="scientific">Gymnopilus dilepis</name>
    <dbReference type="NCBI Taxonomy" id="231916"/>
    <lineage>
        <taxon>Eukaryota</taxon>
        <taxon>Fungi</taxon>
        <taxon>Dikarya</taxon>
        <taxon>Basidiomycota</taxon>
        <taxon>Agaricomycotina</taxon>
        <taxon>Agaricomycetes</taxon>
        <taxon>Agaricomycetidae</taxon>
        <taxon>Agaricales</taxon>
        <taxon>Agaricineae</taxon>
        <taxon>Hymenogastraceae</taxon>
        <taxon>Gymnopilus</taxon>
    </lineage>
</organism>